<dbReference type="KEGG" id="vco:VC0395_0538"/>
<accession>A0A0H3AFH8</accession>
<dbReference type="KEGG" id="vcr:VC395_A0720"/>
<dbReference type="Proteomes" id="UP000000249">
    <property type="component" value="Chromosome 2"/>
</dbReference>
<reference evidence="1 2" key="1">
    <citation type="submission" date="2007-03" db="EMBL/GenBank/DDBJ databases">
        <authorList>
            <person name="Heidelberg J."/>
        </authorList>
    </citation>
    <scope>NUCLEOTIDE SEQUENCE [LARGE SCALE GENOMIC DNA]</scope>
    <source>
        <strain evidence="2">ATCC 39541 / Classical Ogawa 395 / O395</strain>
    </source>
</reference>
<organism evidence="1 2">
    <name type="scientific">Vibrio cholerae serotype O1 (strain ATCC 39541 / Classical Ogawa 395 / O395)</name>
    <dbReference type="NCBI Taxonomy" id="345073"/>
    <lineage>
        <taxon>Bacteria</taxon>
        <taxon>Pseudomonadati</taxon>
        <taxon>Pseudomonadota</taxon>
        <taxon>Gammaproteobacteria</taxon>
        <taxon>Vibrionales</taxon>
        <taxon>Vibrionaceae</taxon>
        <taxon>Vibrio</taxon>
    </lineage>
</organism>
<dbReference type="PROSITE" id="PS51257">
    <property type="entry name" value="PROKAR_LIPOPROTEIN"/>
    <property type="match status" value="1"/>
</dbReference>
<name>A0A0H3AFH8_VIBC3</name>
<dbReference type="AlphaFoldDB" id="A0A0H3AFH8"/>
<dbReference type="InterPro" id="IPR005590">
    <property type="entry name" value="DUF333"/>
</dbReference>
<dbReference type="PANTHER" id="PTHR38008">
    <property type="entry name" value="HEMOLYSIN-RELATED"/>
    <property type="match status" value="1"/>
</dbReference>
<evidence type="ECO:0000313" key="1">
    <source>
        <dbReference type="EMBL" id="ABQ19029.1"/>
    </source>
</evidence>
<proteinExistence type="predicted"/>
<dbReference type="PATRIC" id="fig|345073.21.peg.3453"/>
<dbReference type="Pfam" id="PF03891">
    <property type="entry name" value="DUF333"/>
    <property type="match status" value="1"/>
</dbReference>
<protein>
    <submittedName>
        <fullName evidence="1">Hemolysin</fullName>
    </submittedName>
</protein>
<sequence length="93" mass="10583">MQPVTKNGESMNKTALLLTVVGAVLLTGCARQENEYTVKEYTSMANPASVYCVEQGGQLEMVTENEQRVTYCVTKDGEKIEQWEYFRQNHDQQ</sequence>
<dbReference type="eggNOG" id="COG3042">
    <property type="taxonomic scope" value="Bacteria"/>
</dbReference>
<evidence type="ECO:0000313" key="2">
    <source>
        <dbReference type="Proteomes" id="UP000000249"/>
    </source>
</evidence>
<dbReference type="EMBL" id="CP000626">
    <property type="protein sequence ID" value="ABQ19029.1"/>
    <property type="molecule type" value="Genomic_DNA"/>
</dbReference>
<dbReference type="PANTHER" id="PTHR38008:SF2">
    <property type="entry name" value="HEMOLYSIN"/>
    <property type="match status" value="1"/>
</dbReference>
<gene>
    <name evidence="1" type="primary">hlx</name>
    <name evidence="1" type="ordered locus">VC0395_0538</name>
</gene>